<dbReference type="InterPro" id="IPR008969">
    <property type="entry name" value="CarboxyPept-like_regulatory"/>
</dbReference>
<gene>
    <name evidence="2" type="ORF">LZZ85_17145</name>
</gene>
<evidence type="ECO:0000256" key="1">
    <source>
        <dbReference type="SAM" id="MobiDB-lite"/>
    </source>
</evidence>
<organism evidence="2 3">
    <name type="scientific">Terrimonas ginsenosidimutans</name>
    <dbReference type="NCBI Taxonomy" id="2908004"/>
    <lineage>
        <taxon>Bacteria</taxon>
        <taxon>Pseudomonadati</taxon>
        <taxon>Bacteroidota</taxon>
        <taxon>Chitinophagia</taxon>
        <taxon>Chitinophagales</taxon>
        <taxon>Chitinophagaceae</taxon>
        <taxon>Terrimonas</taxon>
    </lineage>
</organism>
<accession>A0ABS9KUL9</accession>
<reference evidence="2" key="1">
    <citation type="submission" date="2022-01" db="EMBL/GenBank/DDBJ databases">
        <authorList>
            <person name="Jo J.-H."/>
            <person name="Im W.-T."/>
        </authorList>
    </citation>
    <scope>NUCLEOTIDE SEQUENCE</scope>
    <source>
        <strain evidence="2">NA20</strain>
    </source>
</reference>
<sequence>MKTSLRSAGKILLFIVLLSCSKKDKGSGGGEEPQKGYASGKITNADGSPWPGVKVIVENTLFYNTYVAAVSDEKGAYKVKLPSSGTYHATADIEKTYNGKKYTLRLHPDNDDPFGTNGAVRNFTFKLTGAYPDGLGYYGGTVIVDKDVMSELYDSENVELTLTPVGKLIDGSQGQTLKLRPGQPRTDNYGKLVDVPIGRYNVSAVHISGSTRRPLKLQNRVSDGPFESVLQIDFEPSIIWGNNIAALGYKE</sequence>
<dbReference type="SUPFAM" id="SSF49464">
    <property type="entry name" value="Carboxypeptidase regulatory domain-like"/>
    <property type="match status" value="1"/>
</dbReference>
<comment type="caution">
    <text evidence="2">The sequence shown here is derived from an EMBL/GenBank/DDBJ whole genome shotgun (WGS) entry which is preliminary data.</text>
</comment>
<protein>
    <submittedName>
        <fullName evidence="2">Carboxypeptidase-like regulatory domain-containing protein</fullName>
    </submittedName>
</protein>
<keyword evidence="3" id="KW-1185">Reference proteome</keyword>
<evidence type="ECO:0000313" key="2">
    <source>
        <dbReference type="EMBL" id="MCG2616026.1"/>
    </source>
</evidence>
<dbReference type="Gene3D" id="2.60.40.1120">
    <property type="entry name" value="Carboxypeptidase-like, regulatory domain"/>
    <property type="match status" value="1"/>
</dbReference>
<dbReference type="Proteomes" id="UP001165367">
    <property type="component" value="Unassembled WGS sequence"/>
</dbReference>
<evidence type="ECO:0000313" key="3">
    <source>
        <dbReference type="Proteomes" id="UP001165367"/>
    </source>
</evidence>
<proteinExistence type="predicted"/>
<dbReference type="RefSeq" id="WP_237874564.1">
    <property type="nucleotide sequence ID" value="NZ_JAKLTR010000011.1"/>
</dbReference>
<name>A0ABS9KUL9_9BACT</name>
<feature type="region of interest" description="Disordered" evidence="1">
    <location>
        <begin position="22"/>
        <end position="42"/>
    </location>
</feature>
<dbReference type="EMBL" id="JAKLTR010000011">
    <property type="protein sequence ID" value="MCG2616026.1"/>
    <property type="molecule type" value="Genomic_DNA"/>
</dbReference>